<gene>
    <name evidence="1" type="ORF">F5544_17940</name>
</gene>
<proteinExistence type="predicted"/>
<organism evidence="1 2">
    <name type="scientific">Nocardia arthritidis</name>
    <dbReference type="NCBI Taxonomy" id="228602"/>
    <lineage>
        <taxon>Bacteria</taxon>
        <taxon>Bacillati</taxon>
        <taxon>Actinomycetota</taxon>
        <taxon>Actinomycetes</taxon>
        <taxon>Mycobacteriales</taxon>
        <taxon>Nocardiaceae</taxon>
        <taxon>Nocardia</taxon>
    </lineage>
</organism>
<evidence type="ECO:0000313" key="2">
    <source>
        <dbReference type="Proteomes" id="UP000503540"/>
    </source>
</evidence>
<accession>A0A6G9YE35</accession>
<evidence type="ECO:0000313" key="1">
    <source>
        <dbReference type="EMBL" id="QIS11462.1"/>
    </source>
</evidence>
<dbReference type="RefSeq" id="WP_167474266.1">
    <property type="nucleotide sequence ID" value="NZ_CP046172.1"/>
</dbReference>
<evidence type="ECO:0008006" key="3">
    <source>
        <dbReference type="Google" id="ProtNLM"/>
    </source>
</evidence>
<dbReference type="AlphaFoldDB" id="A0A6G9YE35"/>
<dbReference type="InterPro" id="IPR001387">
    <property type="entry name" value="Cro/C1-type_HTH"/>
</dbReference>
<dbReference type="CDD" id="cd00093">
    <property type="entry name" value="HTH_XRE"/>
    <property type="match status" value="1"/>
</dbReference>
<dbReference type="EMBL" id="CP046172">
    <property type="protein sequence ID" value="QIS11462.1"/>
    <property type="molecule type" value="Genomic_DNA"/>
</dbReference>
<name>A0A6G9YE35_9NOCA</name>
<dbReference type="Proteomes" id="UP000503540">
    <property type="component" value="Chromosome"/>
</dbReference>
<dbReference type="KEGG" id="nah:F5544_17940"/>
<keyword evidence="2" id="KW-1185">Reference proteome</keyword>
<sequence length="471" mass="51986">MTNVPHDNRCARRVARGVKIAGGSDYEAALAVHRHCGVSLLRAHRIACGYTLMDAVEALKEVLASRGMPAAGLRHQRMSQWEHGQDVPSPHYLDALCFLYRTRPDRLGFGHDYSEPSGVFSADELRESMDRRHFVSFAATGAMFMYAPPDGIFGDDIDPPGGPRATAAYVGLLEELTEQNGYRLYSRPTEFIPARMIDLARVQACLLAAPTQDIQRRLYRIYAKNAGFIARRLTDIAGAGDAFEWFGIARRAARLAEDTAVQAWIAGWTCDACACHRQFKPGLDAARAAQSIGVRDSSTVLGYLMEAGVHARLGRRRETLEAVCNADRLFAELRADDCVPDGFHTSEYLLRWHQANALALVGAHSQAASLRRRVLEFPLADHDQVGRALLWLDEAAAHIDAGELEWGCHQLMTVWQQLPNEIGGGLVPERVVEILDALTVGRTAIRQVAEVRQLLESTAAGRLALARSARR</sequence>
<protein>
    <recommendedName>
        <fullName evidence="3">XRE family transcriptional regulator</fullName>
    </recommendedName>
</protein>
<reference evidence="1 2" key="1">
    <citation type="journal article" date="2019" name="ACS Chem. Biol.">
        <title>Identification and Mobilization of a Cryptic Antibiotic Biosynthesis Gene Locus from a Human-Pathogenic Nocardia Isolate.</title>
        <authorList>
            <person name="Herisse M."/>
            <person name="Ishida K."/>
            <person name="Porter J.L."/>
            <person name="Howden B."/>
            <person name="Hertweck C."/>
            <person name="Stinear T.P."/>
            <person name="Pidot S.J."/>
        </authorList>
    </citation>
    <scope>NUCLEOTIDE SEQUENCE [LARGE SCALE GENOMIC DNA]</scope>
    <source>
        <strain evidence="1 2">AUSMDU00012717</strain>
    </source>
</reference>